<keyword evidence="3" id="KW-1185">Reference proteome</keyword>
<dbReference type="InterPro" id="IPR003615">
    <property type="entry name" value="HNH_nuc"/>
</dbReference>
<dbReference type="Proteomes" id="UP000809290">
    <property type="component" value="Unassembled WGS sequence"/>
</dbReference>
<evidence type="ECO:0000313" key="3">
    <source>
        <dbReference type="Proteomes" id="UP000809290"/>
    </source>
</evidence>
<feature type="compositionally biased region" description="Low complexity" evidence="1">
    <location>
        <begin position="85"/>
        <end position="96"/>
    </location>
</feature>
<evidence type="ECO:0000256" key="1">
    <source>
        <dbReference type="SAM" id="MobiDB-lite"/>
    </source>
</evidence>
<feature type="region of interest" description="Disordered" evidence="1">
    <location>
        <begin position="404"/>
        <end position="424"/>
    </location>
</feature>
<name>A0ABS2SH93_9MICO</name>
<feature type="compositionally biased region" description="Polar residues" evidence="1">
    <location>
        <begin position="770"/>
        <end position="789"/>
    </location>
</feature>
<organism evidence="2 3">
    <name type="scientific">Brevibacterium paucivorans</name>
    <dbReference type="NCBI Taxonomy" id="170994"/>
    <lineage>
        <taxon>Bacteria</taxon>
        <taxon>Bacillati</taxon>
        <taxon>Actinomycetota</taxon>
        <taxon>Actinomycetes</taxon>
        <taxon>Micrococcales</taxon>
        <taxon>Brevibacteriaceae</taxon>
        <taxon>Brevibacterium</taxon>
    </lineage>
</organism>
<dbReference type="CDD" id="cd00085">
    <property type="entry name" value="HNHc"/>
    <property type="match status" value="1"/>
</dbReference>
<feature type="region of interest" description="Disordered" evidence="1">
    <location>
        <begin position="497"/>
        <end position="586"/>
    </location>
</feature>
<dbReference type="EMBL" id="JAFBCP010000001">
    <property type="protein sequence ID" value="MBM7815615.1"/>
    <property type="molecule type" value="Genomic_DNA"/>
</dbReference>
<feature type="compositionally biased region" description="Basic and acidic residues" evidence="1">
    <location>
        <begin position="523"/>
        <end position="560"/>
    </location>
</feature>
<accession>A0ABS2SH93</accession>
<reference evidence="2 3" key="1">
    <citation type="submission" date="2021-01" db="EMBL/GenBank/DDBJ databases">
        <title>Sequencing the genomes of 1000 actinobacteria strains.</title>
        <authorList>
            <person name="Klenk H.-P."/>
        </authorList>
    </citation>
    <scope>NUCLEOTIDE SEQUENCE [LARGE SCALE GENOMIC DNA]</scope>
    <source>
        <strain evidence="2 3">DSM 13657</strain>
    </source>
</reference>
<dbReference type="RefSeq" id="WP_204514528.1">
    <property type="nucleotide sequence ID" value="NZ_JAFBCP010000001.1"/>
</dbReference>
<evidence type="ECO:0000313" key="2">
    <source>
        <dbReference type="EMBL" id="MBM7815615.1"/>
    </source>
</evidence>
<feature type="region of interest" description="Disordered" evidence="1">
    <location>
        <begin position="770"/>
        <end position="800"/>
    </location>
</feature>
<feature type="region of interest" description="Disordered" evidence="1">
    <location>
        <begin position="73"/>
        <end position="96"/>
    </location>
</feature>
<gene>
    <name evidence="2" type="ORF">JOE56_000309</name>
</gene>
<sequence>MTTTDHHVCNDMYDGPAVELFETVKTTTRLMDEARVKQAEAVAALMSAHVAPLGDFTHGLHAVFTSNPGTGPLVTNGKAGQSSNAGKVSRSASGSSSAFGPAASHAGARVVSADGPPASVGIDDVVACVVLPSGEVCTVASVERVPEELPAPTEGVLAKVLDCTRAQVVTQVRKIMTAVVLMPKLWSLAKQGVIGFDRVLYTVGRVGRAGVCIPVFDEMLTSKRVDVSWKTFRRHVAEVLAMLTTPESRSETARRHRSVSYWVNDDGTATLSLTGPVLEMEAFYQRVRGTARAIMSNHIEPFTATLTDEQQALFITENNGETAEVRVGDLGRVEVDDDRLMDQLTLDLITGAKPSTTLRARVTRTGKQTPIKVTTVPVDVEHAGAKSGATRGVEIVREDGTQAQTRNAAGAQAQGGNAAGPNANSAFEAGIPAADANGVDVSGVGDADGSVWTDRREARQAEDVYELELCVSMPEKEEWLKSQASINLTVPVLHFLMNNPPPGTEGIPEEQRSKRQRSGKAPGPDEHRPEQQDPGRHETEDRQSGRIHESRKQRTEEQVFEHQGSSAPPGVGDPPGDGSGSEFDFGLPVRVDPGAHAPVMMNGRVPLDAKTADEVIAQAKWVYRMFTDPKTGVVLESAPTKYYIPAALKRMVEARYPFCSVPWCAVPARVCEKDHIEPFNHKDPESGGLTVMENLHSLCKRHHQLKTQKRLRVDRMDDGSLACVFPRIGAMLVYPPESRINQYQYERLIEYFDTGDQDISHTINEYQATEQASTHSQVPNPETPAQTDRGTGGQTAGVSFGYDPAVADEYAVAGQVFNGDTRPWEPSEEPPPF</sequence>
<comment type="caution">
    <text evidence="2">The sequence shown here is derived from an EMBL/GenBank/DDBJ whole genome shotgun (WGS) entry which is preliminary data.</text>
</comment>
<proteinExistence type="predicted"/>
<protein>
    <recommendedName>
        <fullName evidence="4">HNH endonuclease</fullName>
    </recommendedName>
</protein>
<evidence type="ECO:0008006" key="4">
    <source>
        <dbReference type="Google" id="ProtNLM"/>
    </source>
</evidence>